<protein>
    <submittedName>
        <fullName evidence="1">Uncharacterized protein</fullName>
    </submittedName>
</protein>
<reference evidence="1 2" key="1">
    <citation type="submission" date="2016-10" db="EMBL/GenBank/DDBJ databases">
        <authorList>
            <person name="de Groot N.N."/>
        </authorList>
    </citation>
    <scope>NUCLEOTIDE SEQUENCE [LARGE SCALE GENOMIC DNA]</scope>
    <source>
        <strain evidence="1 2">CPCC 202699</strain>
    </source>
</reference>
<evidence type="ECO:0000313" key="2">
    <source>
        <dbReference type="Proteomes" id="UP000199515"/>
    </source>
</evidence>
<dbReference type="RefSeq" id="WP_091291288.1">
    <property type="nucleotide sequence ID" value="NZ_FNON01000004.1"/>
</dbReference>
<keyword evidence="2" id="KW-1185">Reference proteome</keyword>
<gene>
    <name evidence="1" type="ORF">SAMN05421504_104428</name>
</gene>
<accession>A0A1H3GWL8</accession>
<name>A0A1H3GWL8_9PSEU</name>
<dbReference type="Proteomes" id="UP000199515">
    <property type="component" value="Unassembled WGS sequence"/>
</dbReference>
<evidence type="ECO:0000313" key="1">
    <source>
        <dbReference type="EMBL" id="SDY07713.1"/>
    </source>
</evidence>
<dbReference type="AlphaFoldDB" id="A0A1H3GWL8"/>
<dbReference type="STRING" id="589385.SAMN05421504_104428"/>
<organism evidence="1 2">
    <name type="scientific">Amycolatopsis xylanica</name>
    <dbReference type="NCBI Taxonomy" id="589385"/>
    <lineage>
        <taxon>Bacteria</taxon>
        <taxon>Bacillati</taxon>
        <taxon>Actinomycetota</taxon>
        <taxon>Actinomycetes</taxon>
        <taxon>Pseudonocardiales</taxon>
        <taxon>Pseudonocardiaceae</taxon>
        <taxon>Amycolatopsis</taxon>
    </lineage>
</organism>
<sequence length="549" mass="59260">MFLSLRKKRSETRLVCDAVGHALVVHAPEGMSAEARALANSLAADDEHDLVVADLADDGEALAAALGPRPRGIRLLMATPEIARWLADRLGCAVLVPGGPVLPTAGGGLFVSGSGWLRYLPGKDASWGGRRFPCPDWDSRALAEMTGVVEPLPAGVWIRPHGAEEWLTPGRARLMRMIPCQPEVLTVVLGKEGTDELRLDDVERFWRAVPEADRPKVRFVGYGPVALPPETSLGQALADLLGEEVCCYLGVPVGAPGAVDVFTVRADRSHGWKTFAQQAIYRPGATPVVSGYRPPVDGFPEIAPAVYRCAPDAVVEVVPAGLWIRPDQVGDDAVRARPVDPDRRLVFYEAGLRHLAEEVLGRFDYADRLVTVLEAVEGIELYWLARLLGDPVERYLADEGGADLPTFRGACVVRVNLAEEYRDGQVIVSGDFWHVLTAPCATQDGSVEVLVWSMTGRRTASLEPDGVDGRVVFLPGTGFKVLEASADRLLLRELSPTEFERDGAVADNRVALDKTIKATLLRTADRWATSAPVARIPAASASLFQGVPS</sequence>
<dbReference type="EMBL" id="FNON01000004">
    <property type="protein sequence ID" value="SDY07713.1"/>
    <property type="molecule type" value="Genomic_DNA"/>
</dbReference>
<proteinExistence type="predicted"/>
<dbReference type="Gene3D" id="3.90.176.10">
    <property type="entry name" value="Toxin ADP-ribosyltransferase, Chain A, domain 1"/>
    <property type="match status" value="1"/>
</dbReference>
<dbReference type="OrthoDB" id="3320501at2"/>